<evidence type="ECO:0000313" key="2">
    <source>
        <dbReference type="EMBL" id="AEB13449.1"/>
    </source>
</evidence>
<reference evidence="2 3" key="1">
    <citation type="journal article" date="2011" name="Stand. Genomic Sci.">
        <title>Complete genome sequence of Treponema succinifaciens type strain (6091).</title>
        <authorList>
            <person name="Han C."/>
            <person name="Gronow S."/>
            <person name="Teshima H."/>
            <person name="Lapidus A."/>
            <person name="Nolan M."/>
            <person name="Lucas S."/>
            <person name="Hammon N."/>
            <person name="Deshpande S."/>
            <person name="Cheng J.F."/>
            <person name="Zeytun A."/>
            <person name="Tapia R."/>
            <person name="Goodwin L."/>
            <person name="Pitluck S."/>
            <person name="Liolios K."/>
            <person name="Pagani I."/>
            <person name="Ivanova N."/>
            <person name="Mavromatis K."/>
            <person name="Mikhailova N."/>
            <person name="Huntemann M."/>
            <person name="Pati A."/>
            <person name="Chen A."/>
            <person name="Palaniappan K."/>
            <person name="Land M."/>
            <person name="Hauser L."/>
            <person name="Brambilla E.M."/>
            <person name="Rohde M."/>
            <person name="Goker M."/>
            <person name="Woyke T."/>
            <person name="Bristow J."/>
            <person name="Eisen J.A."/>
            <person name="Markowitz V."/>
            <person name="Hugenholtz P."/>
            <person name="Kyrpides N.C."/>
            <person name="Klenk H.P."/>
            <person name="Detter J.C."/>
        </authorList>
    </citation>
    <scope>NUCLEOTIDE SEQUENCE [LARGE SCALE GENOMIC DNA]</scope>
    <source>
        <strain evidence="3">ATCC 33096 / DSM 2489 / 6091</strain>
    </source>
</reference>
<dbReference type="EMBL" id="CP002631">
    <property type="protein sequence ID" value="AEB13449.1"/>
    <property type="molecule type" value="Genomic_DNA"/>
</dbReference>
<accession>F2NXX9</accession>
<dbReference type="STRING" id="869209.Tresu_0500"/>
<proteinExistence type="predicted"/>
<keyword evidence="1" id="KW-0732">Signal</keyword>
<dbReference type="HOGENOM" id="CLU_041913_0_0_12"/>
<dbReference type="RefSeq" id="WP_013700756.1">
    <property type="nucleotide sequence ID" value="NC_015385.1"/>
</dbReference>
<dbReference type="GeneID" id="302997712"/>
<name>F2NXX9_TRES6</name>
<keyword evidence="3" id="KW-1185">Reference proteome</keyword>
<evidence type="ECO:0000256" key="1">
    <source>
        <dbReference type="SAM" id="SignalP"/>
    </source>
</evidence>
<evidence type="ECO:0008006" key="4">
    <source>
        <dbReference type="Google" id="ProtNLM"/>
    </source>
</evidence>
<feature type="signal peptide" evidence="1">
    <location>
        <begin position="1"/>
        <end position="20"/>
    </location>
</feature>
<feature type="chain" id="PRO_5003284180" description="Lipoprotein" evidence="1">
    <location>
        <begin position="21"/>
        <end position="461"/>
    </location>
</feature>
<reference evidence="3" key="2">
    <citation type="submission" date="2011-04" db="EMBL/GenBank/DDBJ databases">
        <title>The complete genome of chromosome of Treponema succinifaciens DSM 2489.</title>
        <authorList>
            <person name="Lucas S."/>
            <person name="Copeland A."/>
            <person name="Lapidus A."/>
            <person name="Bruce D."/>
            <person name="Goodwin L."/>
            <person name="Pitluck S."/>
            <person name="Peters L."/>
            <person name="Kyrpides N."/>
            <person name="Mavromatis K."/>
            <person name="Ivanova N."/>
            <person name="Ovchinnikova G."/>
            <person name="Teshima H."/>
            <person name="Detter J.C."/>
            <person name="Tapia R."/>
            <person name="Han C."/>
            <person name="Land M."/>
            <person name="Hauser L."/>
            <person name="Markowitz V."/>
            <person name="Cheng J.-F."/>
            <person name="Hugenholtz P."/>
            <person name="Woyke T."/>
            <person name="Wu D."/>
            <person name="Gronow S."/>
            <person name="Wellnitz S."/>
            <person name="Brambilla E."/>
            <person name="Klenk H.-P."/>
            <person name="Eisen J.A."/>
        </authorList>
    </citation>
    <scope>NUCLEOTIDE SEQUENCE [LARGE SCALE GENOMIC DNA]</scope>
    <source>
        <strain evidence="3">ATCC 33096 / DSM 2489 / 6091</strain>
    </source>
</reference>
<protein>
    <recommendedName>
        <fullName evidence="4">Lipoprotein</fullName>
    </recommendedName>
</protein>
<dbReference type="eggNOG" id="ENOG5033VGK">
    <property type="taxonomic scope" value="Bacteria"/>
</dbReference>
<dbReference type="OrthoDB" id="354488at2"/>
<gene>
    <name evidence="2" type="ordered locus">Tresu_0500</name>
</gene>
<dbReference type="Proteomes" id="UP000006852">
    <property type="component" value="Chromosome"/>
</dbReference>
<sequence length="461" mass="52144">MKIKILAFSFVFLFFGIAFAEYNSFAIPDSAEIRRTIVDSWISAPVSEVRNYKEDLRKNRIGETFQIRMEENETEVSVIVAPRSELDVDLINGDSHRIVRAAVYPKGAAGGWVLFREKNSGKPLRVEWHFNPDPDVFLVFRPQAQKTLVDMSVFGSFAAKSVPLGVPFERIYTAGFQDVKNWTQKTLPWEKVSVETGLYRDSLMMAGIIKSNLDSIVFTEDACYDSKGKLKSVITGKDYILKDESGFEISLDEKKLYLSGAGFLKWIVDGIVEPATGLGTSISDLTEPTVEFDSVGKIGVMSQEWNLYFTLDWCRNLAAKAYSVRSRRNVDFKSAGLDVNKNYFASEVSGGKISTSSGYIKNTGYSIEKIKSVLYVLAVTEPSWFYLAAIRQGSCLKPDELVFNNCAVFFPYFDNNGKFGCFVFEQGKEISLEKFVKKYKDAYIHLERVKSLEAFFPYEKK</sequence>
<evidence type="ECO:0000313" key="3">
    <source>
        <dbReference type="Proteomes" id="UP000006852"/>
    </source>
</evidence>
<dbReference type="AlphaFoldDB" id="F2NXX9"/>
<organism evidence="2 3">
    <name type="scientific">Treponema succinifaciens (strain ATCC 33096 / DSM 2489 / 6091)</name>
    <dbReference type="NCBI Taxonomy" id="869209"/>
    <lineage>
        <taxon>Bacteria</taxon>
        <taxon>Pseudomonadati</taxon>
        <taxon>Spirochaetota</taxon>
        <taxon>Spirochaetia</taxon>
        <taxon>Spirochaetales</taxon>
        <taxon>Treponemataceae</taxon>
        <taxon>Treponema</taxon>
    </lineage>
</organism>
<dbReference type="KEGG" id="tsu:Tresu_0500"/>